<dbReference type="Gene3D" id="3.30.497.10">
    <property type="entry name" value="Antithrombin, subunit I, domain 2"/>
    <property type="match status" value="1"/>
</dbReference>
<dbReference type="EMBL" id="BAAFRS010000368">
    <property type="protein sequence ID" value="GAB1228009.1"/>
    <property type="molecule type" value="Genomic_DNA"/>
</dbReference>
<organism evidence="4 5">
    <name type="scientific">Entamoeba nuttalli</name>
    <dbReference type="NCBI Taxonomy" id="412467"/>
    <lineage>
        <taxon>Eukaryota</taxon>
        <taxon>Amoebozoa</taxon>
        <taxon>Evosea</taxon>
        <taxon>Archamoebae</taxon>
        <taxon>Mastigamoebida</taxon>
        <taxon>Entamoebidae</taxon>
        <taxon>Entamoeba</taxon>
    </lineage>
</organism>
<reference evidence="4 5" key="1">
    <citation type="journal article" date="2019" name="PLoS Negl. Trop. Dis.">
        <title>Whole genome sequencing of Entamoeba nuttalli reveals mammalian host-related molecular signatures and a novel octapeptide-repeat surface protein.</title>
        <authorList>
            <person name="Tanaka M."/>
            <person name="Makiuchi T."/>
            <person name="Komiyama T."/>
            <person name="Shiina T."/>
            <person name="Osaki K."/>
            <person name="Tachibana H."/>
        </authorList>
    </citation>
    <scope>NUCLEOTIDE SEQUENCE [LARGE SCALE GENOMIC DNA]</scope>
    <source>
        <strain evidence="4 5">P19-061405</strain>
    </source>
</reference>
<protein>
    <recommendedName>
        <fullName evidence="3">Serpin domain-containing protein</fullName>
    </recommendedName>
</protein>
<feature type="domain" description="Serpin" evidence="3">
    <location>
        <begin position="13"/>
        <end position="368"/>
    </location>
</feature>
<dbReference type="CDD" id="cd00172">
    <property type="entry name" value="serpin"/>
    <property type="match status" value="1"/>
</dbReference>
<evidence type="ECO:0000313" key="4">
    <source>
        <dbReference type="EMBL" id="GAB1228009.1"/>
    </source>
</evidence>
<evidence type="ECO:0000256" key="2">
    <source>
        <dbReference type="RuleBase" id="RU000411"/>
    </source>
</evidence>
<dbReference type="PANTHER" id="PTHR11461:SF211">
    <property type="entry name" value="GH10112P-RELATED"/>
    <property type="match status" value="1"/>
</dbReference>
<accession>A0ABQ0DYS0</accession>
<name>A0ABQ0DYS0_9EUKA</name>
<comment type="similarity">
    <text evidence="1 2">Belongs to the serpin family.</text>
</comment>
<dbReference type="InterPro" id="IPR023796">
    <property type="entry name" value="Serpin_dom"/>
</dbReference>
<evidence type="ECO:0000313" key="5">
    <source>
        <dbReference type="Proteomes" id="UP001628156"/>
    </source>
</evidence>
<proteinExistence type="inferred from homology"/>
<evidence type="ECO:0000256" key="1">
    <source>
        <dbReference type="ARBA" id="ARBA00009500"/>
    </source>
</evidence>
<dbReference type="SUPFAM" id="SSF56574">
    <property type="entry name" value="Serpins"/>
    <property type="match status" value="1"/>
</dbReference>
<evidence type="ECO:0000259" key="3">
    <source>
        <dbReference type="SMART" id="SM00093"/>
    </source>
</evidence>
<sequence>MSMDYQDIENMQIALYKLCVDWFNSSPIKEDIVFSTHSMFIAFSLLYIGAAAETKTQLEKVFGFSSIPESHFIKFLQSIIKQQDPTKSVTVDIVNGIWASQKLEFTEEYKKAITTLNCQLKNVNFGNDSENIRQEINKFVEEATRKVIVDFLQPGTISGDTIAVIVNAIYFKGEWETPFKIVQKKMKFEGDEEVVVMKERIECSAVFTEKYTSVSIPYVGNQYSMVIIMPNNMKEFEKENMGELKEYVRRTIQEFSEKRNVTIPKFKIEASFSMNQQLKQLGLINAFDERADFSKMAKGHFCVSEAIHKAVVEVDEKGTVAAAATGIALMRCCLPLEPPRDVIINKPYFFVIIGEEQYPLFFGKVSHPRFK</sequence>
<dbReference type="InterPro" id="IPR042178">
    <property type="entry name" value="Serpin_sf_1"/>
</dbReference>
<dbReference type="PANTHER" id="PTHR11461">
    <property type="entry name" value="SERINE PROTEASE INHIBITOR, SERPIN"/>
    <property type="match status" value="1"/>
</dbReference>
<dbReference type="Proteomes" id="UP001628156">
    <property type="component" value="Unassembled WGS sequence"/>
</dbReference>
<dbReference type="Pfam" id="PF00079">
    <property type="entry name" value="Serpin"/>
    <property type="match status" value="1"/>
</dbReference>
<dbReference type="SMART" id="SM00093">
    <property type="entry name" value="SERPIN"/>
    <property type="match status" value="1"/>
</dbReference>
<dbReference type="InterPro" id="IPR042185">
    <property type="entry name" value="Serpin_sf_2"/>
</dbReference>
<gene>
    <name evidence="4" type="ORF">ENUP19_0368G0019</name>
</gene>
<keyword evidence="5" id="KW-1185">Reference proteome</keyword>
<comment type="caution">
    <text evidence="4">The sequence shown here is derived from an EMBL/GenBank/DDBJ whole genome shotgun (WGS) entry which is preliminary data.</text>
</comment>
<dbReference type="InterPro" id="IPR036186">
    <property type="entry name" value="Serpin_sf"/>
</dbReference>
<dbReference type="Gene3D" id="2.30.39.10">
    <property type="entry name" value="Alpha-1-antitrypsin, domain 1"/>
    <property type="match status" value="1"/>
</dbReference>
<dbReference type="InterPro" id="IPR000215">
    <property type="entry name" value="Serpin_fam"/>
</dbReference>